<dbReference type="EMBL" id="JAUOZU010000024">
    <property type="protein sequence ID" value="MDO6966930.1"/>
    <property type="molecule type" value="Genomic_DNA"/>
</dbReference>
<gene>
    <name evidence="1" type="ORF">Q4481_23490</name>
</gene>
<reference evidence="1" key="1">
    <citation type="journal article" date="2015" name="Int. J. Syst. Evol. Microbiol.">
        <title>Rhizobium alvei sp. nov., isolated from a freshwater river.</title>
        <authorList>
            <person name="Sheu S.Y."/>
            <person name="Huang H.W."/>
            <person name="Young C.C."/>
            <person name="Chen W.M."/>
        </authorList>
    </citation>
    <scope>NUCLEOTIDE SEQUENCE</scope>
    <source>
        <strain evidence="1">TNR-22</strain>
    </source>
</reference>
<keyword evidence="2" id="KW-1185">Reference proteome</keyword>
<accession>A0ABT8YTT5</accession>
<comment type="caution">
    <text evidence="1">The sequence shown here is derived from an EMBL/GenBank/DDBJ whole genome shotgun (WGS) entry which is preliminary data.</text>
</comment>
<name>A0ABT8YTT5_9HYPH</name>
<protein>
    <submittedName>
        <fullName evidence="1">Uncharacterized protein</fullName>
    </submittedName>
</protein>
<dbReference type="Proteomes" id="UP001174932">
    <property type="component" value="Unassembled WGS sequence"/>
</dbReference>
<proteinExistence type="predicted"/>
<evidence type="ECO:0000313" key="2">
    <source>
        <dbReference type="Proteomes" id="UP001174932"/>
    </source>
</evidence>
<reference evidence="1" key="2">
    <citation type="submission" date="2023-07" db="EMBL/GenBank/DDBJ databases">
        <authorList>
            <person name="Shen H."/>
        </authorList>
    </citation>
    <scope>NUCLEOTIDE SEQUENCE</scope>
    <source>
        <strain evidence="1">TNR-22</strain>
    </source>
</reference>
<dbReference type="RefSeq" id="WP_304378860.1">
    <property type="nucleotide sequence ID" value="NZ_JAUOZU010000024.1"/>
</dbReference>
<organism evidence="1 2">
    <name type="scientific">Rhizobium alvei</name>
    <dbReference type="NCBI Taxonomy" id="1132659"/>
    <lineage>
        <taxon>Bacteria</taxon>
        <taxon>Pseudomonadati</taxon>
        <taxon>Pseudomonadota</taxon>
        <taxon>Alphaproteobacteria</taxon>
        <taxon>Hyphomicrobiales</taxon>
        <taxon>Rhizobiaceae</taxon>
        <taxon>Rhizobium/Agrobacterium group</taxon>
        <taxon>Rhizobium</taxon>
    </lineage>
</organism>
<evidence type="ECO:0000313" key="1">
    <source>
        <dbReference type="EMBL" id="MDO6966930.1"/>
    </source>
</evidence>
<sequence>MTDAWKMVPLEPTEEMLDAYWKLTGESKEMRARTHAYMRRYYKAMLAAAPEQKIATILCFGEGKVVVAKGTYGTRGAVFITEAKMPGELGASAEREGIPKDRLIPGQIVLSFPTTEQAARVESALMNDPQPSDDITDLKAENKRLREAMELATPKKHILRPIVDDETEILKRLAAGDTIRFSQDGDAAWFTKGDGAFVGNAIISLRSKGYLKRECDDEENYRGMSEYDTISDLGRAALNGGDHE</sequence>